<dbReference type="Gene3D" id="3.40.50.2300">
    <property type="match status" value="1"/>
</dbReference>
<dbReference type="PANTHER" id="PTHR43428">
    <property type="entry name" value="ARSENATE REDUCTASE"/>
    <property type="match status" value="1"/>
</dbReference>
<protein>
    <submittedName>
        <fullName evidence="3">Protein-tyrosine phosphatase/arsenate reductase</fullName>
        <ecNumber evidence="3">1.20.4.1</ecNumber>
        <ecNumber evidence="3">3.1.3.48</ecNumber>
    </submittedName>
</protein>
<dbReference type="InterPro" id="IPR036196">
    <property type="entry name" value="Ptyr_pPase_sf"/>
</dbReference>
<gene>
    <name evidence="3" type="ORF">HNQ88_001880</name>
</gene>
<dbReference type="Proteomes" id="UP001185092">
    <property type="component" value="Unassembled WGS sequence"/>
</dbReference>
<sequence length="218" mass="24855">MVLLYPSLQQFIENVNKETSHLQPDRIRKLDTLARCIKSTLKLHDKAKIVYVCTHNSRRSQIAQALTEAIAGYYGLNNSMLEVYSGGSQVTSIHSNVIKTLKNIGFRAQKQTNSDNPVYYLEHSINQKGTEFFSKKFDDSKNPKDNYYAIMTCSHAEQNCPIQVGSIFKVSLPFNDPGEYDNTQKENLAYYNCCVELATEINYVFAKVLEKTKEEMIA</sequence>
<dbReference type="Pfam" id="PF01451">
    <property type="entry name" value="LMWPc"/>
    <property type="match status" value="1"/>
</dbReference>
<evidence type="ECO:0000313" key="4">
    <source>
        <dbReference type="Proteomes" id="UP001185092"/>
    </source>
</evidence>
<dbReference type="SUPFAM" id="SSF52788">
    <property type="entry name" value="Phosphotyrosine protein phosphatases I"/>
    <property type="match status" value="1"/>
</dbReference>
<feature type="domain" description="Phosphotyrosine protein phosphatase I" evidence="2">
    <location>
        <begin position="47"/>
        <end position="200"/>
    </location>
</feature>
<organism evidence="3 4">
    <name type="scientific">Aureibacter tunicatorum</name>
    <dbReference type="NCBI Taxonomy" id="866807"/>
    <lineage>
        <taxon>Bacteria</taxon>
        <taxon>Pseudomonadati</taxon>
        <taxon>Bacteroidota</taxon>
        <taxon>Cytophagia</taxon>
        <taxon>Cytophagales</taxon>
        <taxon>Persicobacteraceae</taxon>
        <taxon>Aureibacter</taxon>
    </lineage>
</organism>
<name>A0AAE4BSH5_9BACT</name>
<keyword evidence="4" id="KW-1185">Reference proteome</keyword>
<dbReference type="GO" id="GO:0046685">
    <property type="term" value="P:response to arsenic-containing substance"/>
    <property type="evidence" value="ECO:0007669"/>
    <property type="project" value="UniProtKB-KW"/>
</dbReference>
<dbReference type="GO" id="GO:0008794">
    <property type="term" value="F:arsenate reductase (glutaredoxin) activity"/>
    <property type="evidence" value="ECO:0007669"/>
    <property type="project" value="UniProtKB-EC"/>
</dbReference>
<dbReference type="GO" id="GO:0004725">
    <property type="term" value="F:protein tyrosine phosphatase activity"/>
    <property type="evidence" value="ECO:0007669"/>
    <property type="project" value="UniProtKB-EC"/>
</dbReference>
<dbReference type="SMART" id="SM00226">
    <property type="entry name" value="LMWPc"/>
    <property type="match status" value="1"/>
</dbReference>
<dbReference type="EC" id="1.20.4.1" evidence="3"/>
<dbReference type="AlphaFoldDB" id="A0AAE4BSH5"/>
<dbReference type="InterPro" id="IPR023485">
    <property type="entry name" value="Ptyr_pPase"/>
</dbReference>
<evidence type="ECO:0000256" key="1">
    <source>
        <dbReference type="ARBA" id="ARBA00022849"/>
    </source>
</evidence>
<evidence type="ECO:0000313" key="3">
    <source>
        <dbReference type="EMBL" id="MDR6238843.1"/>
    </source>
</evidence>
<dbReference type="RefSeq" id="WP_309938349.1">
    <property type="nucleotide sequence ID" value="NZ_AP025305.1"/>
</dbReference>
<evidence type="ECO:0000259" key="2">
    <source>
        <dbReference type="SMART" id="SM00226"/>
    </source>
</evidence>
<dbReference type="EMBL" id="JAVDQD010000002">
    <property type="protein sequence ID" value="MDR6238843.1"/>
    <property type="molecule type" value="Genomic_DNA"/>
</dbReference>
<keyword evidence="3" id="KW-0378">Hydrolase</keyword>
<dbReference type="PANTHER" id="PTHR43428:SF1">
    <property type="entry name" value="ARSENATE REDUCTASE"/>
    <property type="match status" value="1"/>
</dbReference>
<dbReference type="EC" id="3.1.3.48" evidence="3"/>
<comment type="caution">
    <text evidence="3">The sequence shown here is derived from an EMBL/GenBank/DDBJ whole genome shotgun (WGS) entry which is preliminary data.</text>
</comment>
<keyword evidence="3" id="KW-0560">Oxidoreductase</keyword>
<proteinExistence type="predicted"/>
<reference evidence="3" key="1">
    <citation type="submission" date="2023-07" db="EMBL/GenBank/DDBJ databases">
        <title>Genomic Encyclopedia of Type Strains, Phase IV (KMG-IV): sequencing the most valuable type-strain genomes for metagenomic binning, comparative biology and taxonomic classification.</title>
        <authorList>
            <person name="Goeker M."/>
        </authorList>
    </citation>
    <scope>NUCLEOTIDE SEQUENCE</scope>
    <source>
        <strain evidence="3">DSM 26174</strain>
    </source>
</reference>
<keyword evidence="1" id="KW-0059">Arsenical resistance</keyword>
<accession>A0AAE4BSH5</accession>